<dbReference type="Pfam" id="PF21534">
    <property type="entry name" value="Rost"/>
    <property type="match status" value="1"/>
</dbReference>
<keyword evidence="1" id="KW-1133">Transmembrane helix</keyword>
<proteinExistence type="predicted"/>
<evidence type="ECO:0000313" key="3">
    <source>
        <dbReference type="Proteomes" id="UP000005408"/>
    </source>
</evidence>
<protein>
    <recommendedName>
        <fullName evidence="4">Protein rolling stone</fullName>
    </recommendedName>
</protein>
<feature type="transmembrane region" description="Helical" evidence="1">
    <location>
        <begin position="181"/>
        <end position="204"/>
    </location>
</feature>
<dbReference type="EnsemblMetazoa" id="G2837.3">
    <property type="protein sequence ID" value="G2837.3:cds"/>
    <property type="gene ID" value="G2837"/>
</dbReference>
<feature type="transmembrane region" description="Helical" evidence="1">
    <location>
        <begin position="227"/>
        <end position="252"/>
    </location>
</feature>
<evidence type="ECO:0000313" key="2">
    <source>
        <dbReference type="EnsemblMetazoa" id="G2837.1:cds"/>
    </source>
</evidence>
<keyword evidence="3" id="KW-1185">Reference proteome</keyword>
<dbReference type="InterPro" id="IPR049352">
    <property type="entry name" value="Rost"/>
</dbReference>
<dbReference type="EnsemblMetazoa" id="G2837.1">
    <property type="protein sequence ID" value="G2837.1:cds"/>
    <property type="gene ID" value="G2837"/>
</dbReference>
<sequence>MDSPTAKPCTKDEFKPKNLFLDYDRPRDFITFQHCGSAPAYLIWRLFWAVYHVVWIILTGVYSWQWAGDDPEQQVKWFIFLTDWCYFVLTVSTLVDAACVVYIYFCRVDIKNGISDEMTWYLKANWVIFNIANSSAVVVTLTFWGLVYNGGSVTVIDIFTHGVNAIYVIVNASVTSVPVRFYHFLHGILFGVTYVVFTAVYYAAGGTNHQNKPYIYPVLDWTVPGTTLAYCLAVLLVALPLGHFLFFGIYALRRCSCRQQTTSNPV</sequence>
<accession>A0A8W8LP72</accession>
<organism evidence="2 3">
    <name type="scientific">Magallana gigas</name>
    <name type="common">Pacific oyster</name>
    <name type="synonym">Crassostrea gigas</name>
    <dbReference type="NCBI Taxonomy" id="29159"/>
    <lineage>
        <taxon>Eukaryota</taxon>
        <taxon>Metazoa</taxon>
        <taxon>Spiralia</taxon>
        <taxon>Lophotrochozoa</taxon>
        <taxon>Mollusca</taxon>
        <taxon>Bivalvia</taxon>
        <taxon>Autobranchia</taxon>
        <taxon>Pteriomorphia</taxon>
        <taxon>Ostreida</taxon>
        <taxon>Ostreoidea</taxon>
        <taxon>Ostreidae</taxon>
        <taxon>Magallana</taxon>
    </lineage>
</organism>
<keyword evidence="1" id="KW-0472">Membrane</keyword>
<keyword evidence="1" id="KW-0812">Transmembrane</keyword>
<reference evidence="2" key="1">
    <citation type="submission" date="2022-08" db="UniProtKB">
        <authorList>
            <consortium name="EnsemblMetazoa"/>
        </authorList>
    </citation>
    <scope>IDENTIFICATION</scope>
    <source>
        <strain evidence="2">05x7-T-G4-1.051#20</strain>
    </source>
</reference>
<dbReference type="PANTHER" id="PTHR12242">
    <property type="entry name" value="OS02G0130600 PROTEIN-RELATED"/>
    <property type="match status" value="1"/>
</dbReference>
<name>A0A8W8LP72_MAGGI</name>
<dbReference type="EnsemblMetazoa" id="G2837.2">
    <property type="protein sequence ID" value="G2837.2:cds"/>
    <property type="gene ID" value="G2837"/>
</dbReference>
<feature type="transmembrane region" description="Helical" evidence="1">
    <location>
        <begin position="84"/>
        <end position="105"/>
    </location>
</feature>
<dbReference type="OMA" id="VIESMWP"/>
<feature type="transmembrane region" description="Helical" evidence="1">
    <location>
        <begin position="42"/>
        <end position="64"/>
    </location>
</feature>
<feature type="transmembrane region" description="Helical" evidence="1">
    <location>
        <begin position="126"/>
        <end position="147"/>
    </location>
</feature>
<dbReference type="GO" id="GO:0016020">
    <property type="term" value="C:membrane"/>
    <property type="evidence" value="ECO:0007669"/>
    <property type="project" value="TreeGrafter"/>
</dbReference>
<evidence type="ECO:0000256" key="1">
    <source>
        <dbReference type="SAM" id="Phobius"/>
    </source>
</evidence>
<dbReference type="Proteomes" id="UP000005408">
    <property type="component" value="Unassembled WGS sequence"/>
</dbReference>
<dbReference type="PANTHER" id="PTHR12242:SF1">
    <property type="entry name" value="MYND-TYPE DOMAIN-CONTAINING PROTEIN"/>
    <property type="match status" value="1"/>
</dbReference>
<evidence type="ECO:0008006" key="4">
    <source>
        <dbReference type="Google" id="ProtNLM"/>
    </source>
</evidence>
<dbReference type="OrthoDB" id="419711at2759"/>
<dbReference type="AlphaFoldDB" id="A0A8W8LP72"/>
<feature type="transmembrane region" description="Helical" evidence="1">
    <location>
        <begin position="153"/>
        <end position="174"/>
    </location>
</feature>